<dbReference type="PANTHER" id="PTHR19957">
    <property type="entry name" value="SYNTAXIN"/>
    <property type="match status" value="1"/>
</dbReference>
<dbReference type="SUPFAM" id="SSF47661">
    <property type="entry name" value="t-snare proteins"/>
    <property type="match status" value="1"/>
</dbReference>
<dbReference type="eggNOG" id="KOG0809">
    <property type="taxonomic scope" value="Eukaryota"/>
</dbReference>
<dbReference type="InterPro" id="IPR010989">
    <property type="entry name" value="SNARE"/>
</dbReference>
<organism evidence="12 14">
    <name type="scientific">Schizosaccharomyces japonicus (strain yFS275 / FY16936)</name>
    <name type="common">Fission yeast</name>
    <dbReference type="NCBI Taxonomy" id="402676"/>
    <lineage>
        <taxon>Eukaryota</taxon>
        <taxon>Fungi</taxon>
        <taxon>Dikarya</taxon>
        <taxon>Ascomycota</taxon>
        <taxon>Taphrinomycotina</taxon>
        <taxon>Schizosaccharomycetes</taxon>
        <taxon>Schizosaccharomycetales</taxon>
        <taxon>Schizosaccharomycetaceae</taxon>
        <taxon>Schizosaccharomyces</taxon>
    </lineage>
</organism>
<evidence type="ECO:0000256" key="8">
    <source>
        <dbReference type="ARBA" id="ARBA00023054"/>
    </source>
</evidence>
<gene>
    <name evidence="13" type="primary">tlg2</name>
    <name evidence="12" type="ORF">SJAG_04978</name>
</gene>
<dbReference type="Proteomes" id="UP000001744">
    <property type="component" value="Unassembled WGS sequence"/>
</dbReference>
<reference evidence="12 14" key="1">
    <citation type="journal article" date="2011" name="Science">
        <title>Comparative functional genomics of the fission yeasts.</title>
        <authorList>
            <person name="Rhind N."/>
            <person name="Chen Z."/>
            <person name="Yassour M."/>
            <person name="Thompson D.A."/>
            <person name="Haas B.J."/>
            <person name="Habib N."/>
            <person name="Wapinski I."/>
            <person name="Roy S."/>
            <person name="Lin M.F."/>
            <person name="Heiman D.I."/>
            <person name="Young S.K."/>
            <person name="Furuya K."/>
            <person name="Guo Y."/>
            <person name="Pidoux A."/>
            <person name="Chen H.M."/>
            <person name="Robbertse B."/>
            <person name="Goldberg J.M."/>
            <person name="Aoki K."/>
            <person name="Bayne E.H."/>
            <person name="Berlin A.M."/>
            <person name="Desjardins C.A."/>
            <person name="Dobbs E."/>
            <person name="Dukaj L."/>
            <person name="Fan L."/>
            <person name="FitzGerald M.G."/>
            <person name="French C."/>
            <person name="Gujja S."/>
            <person name="Hansen K."/>
            <person name="Keifenheim D."/>
            <person name="Levin J.Z."/>
            <person name="Mosher R.A."/>
            <person name="Mueller C.A."/>
            <person name="Pfiffner J."/>
            <person name="Priest M."/>
            <person name="Russ C."/>
            <person name="Smialowska A."/>
            <person name="Swoboda P."/>
            <person name="Sykes S.M."/>
            <person name="Vaughn M."/>
            <person name="Vengrova S."/>
            <person name="Yoder R."/>
            <person name="Zeng Q."/>
            <person name="Allshire R."/>
            <person name="Baulcombe D."/>
            <person name="Birren B.W."/>
            <person name="Brown W."/>
            <person name="Ekwall K."/>
            <person name="Kellis M."/>
            <person name="Leatherwood J."/>
            <person name="Levin H."/>
            <person name="Margalit H."/>
            <person name="Martienssen R."/>
            <person name="Nieduszynski C.A."/>
            <person name="Spatafora J.W."/>
            <person name="Friedman N."/>
            <person name="Dalgaard J.Z."/>
            <person name="Baumann P."/>
            <person name="Niki H."/>
            <person name="Regev A."/>
            <person name="Nusbaum C."/>
        </authorList>
    </citation>
    <scope>NUCLEOTIDE SEQUENCE [LARGE SCALE GENOMIC DNA]</scope>
    <source>
        <strain evidence="14">yFS275 / FY16936</strain>
    </source>
</reference>
<keyword evidence="5" id="KW-0653">Protein transport</keyword>
<dbReference type="GO" id="GO:0005484">
    <property type="term" value="F:SNAP receptor activity"/>
    <property type="evidence" value="ECO:0000318"/>
    <property type="project" value="GO_Central"/>
</dbReference>
<keyword evidence="14" id="KW-1185">Reference proteome</keyword>
<keyword evidence="4 10" id="KW-0812">Transmembrane</keyword>
<keyword evidence="8" id="KW-0175">Coiled coil</keyword>
<keyword evidence="7" id="KW-0333">Golgi apparatus</keyword>
<dbReference type="Pfam" id="PF05739">
    <property type="entry name" value="SNARE"/>
    <property type="match status" value="1"/>
</dbReference>
<dbReference type="EMBL" id="KE651167">
    <property type="protein sequence ID" value="EEB09753.1"/>
    <property type="molecule type" value="Genomic_DNA"/>
</dbReference>
<dbReference type="OrthoDB" id="10251371at2759"/>
<evidence type="ECO:0000256" key="4">
    <source>
        <dbReference type="ARBA" id="ARBA00022692"/>
    </source>
</evidence>
<accession>B6K899</accession>
<evidence type="ECO:0000313" key="13">
    <source>
        <dbReference type="JaponicusDB" id="SJAG_04978"/>
    </source>
</evidence>
<comment type="similarity">
    <text evidence="2">Belongs to the syntaxin family.</text>
</comment>
<dbReference type="PROSITE" id="PS50192">
    <property type="entry name" value="T_SNARE"/>
    <property type="match status" value="1"/>
</dbReference>
<feature type="transmembrane region" description="Helical" evidence="10">
    <location>
        <begin position="279"/>
        <end position="299"/>
    </location>
</feature>
<dbReference type="HOGENOM" id="CLU_038177_0_0_1"/>
<dbReference type="VEuPathDB" id="FungiDB:SJAG_04978"/>
<dbReference type="AlphaFoldDB" id="B6K899"/>
<evidence type="ECO:0000256" key="2">
    <source>
        <dbReference type="ARBA" id="ARBA00009063"/>
    </source>
</evidence>
<evidence type="ECO:0000259" key="11">
    <source>
        <dbReference type="PROSITE" id="PS50192"/>
    </source>
</evidence>
<dbReference type="InterPro" id="IPR045242">
    <property type="entry name" value="Syntaxin"/>
</dbReference>
<evidence type="ECO:0000256" key="7">
    <source>
        <dbReference type="ARBA" id="ARBA00023034"/>
    </source>
</evidence>
<protein>
    <submittedName>
        <fullName evidence="12">SNARE Tlg2</fullName>
    </submittedName>
</protein>
<keyword evidence="3" id="KW-0813">Transport</keyword>
<evidence type="ECO:0000313" key="12">
    <source>
        <dbReference type="EMBL" id="EEB09753.1"/>
    </source>
</evidence>
<dbReference type="STRING" id="402676.B6K899"/>
<proteinExistence type="inferred from homology"/>
<dbReference type="OMA" id="NRKMCII"/>
<dbReference type="SMART" id="SM00397">
    <property type="entry name" value="t_SNARE"/>
    <property type="match status" value="1"/>
</dbReference>
<dbReference type="RefSeq" id="XP_002176046.1">
    <property type="nucleotide sequence ID" value="XM_002176010.2"/>
</dbReference>
<evidence type="ECO:0000313" key="14">
    <source>
        <dbReference type="Proteomes" id="UP000001744"/>
    </source>
</evidence>
<evidence type="ECO:0000256" key="9">
    <source>
        <dbReference type="ARBA" id="ARBA00023136"/>
    </source>
</evidence>
<evidence type="ECO:0000256" key="1">
    <source>
        <dbReference type="ARBA" id="ARBA00004409"/>
    </source>
</evidence>
<dbReference type="GO" id="GO:0000139">
    <property type="term" value="C:Golgi membrane"/>
    <property type="evidence" value="ECO:0007669"/>
    <property type="project" value="UniProtKB-SubCell"/>
</dbReference>
<dbReference type="GO" id="GO:0012505">
    <property type="term" value="C:endomembrane system"/>
    <property type="evidence" value="ECO:0000318"/>
    <property type="project" value="GO_Central"/>
</dbReference>
<feature type="domain" description="T-SNARE coiled-coil homology" evidence="11">
    <location>
        <begin position="205"/>
        <end position="267"/>
    </location>
</feature>
<keyword evidence="9 10" id="KW-0472">Membrane</keyword>
<dbReference type="Gene3D" id="1.20.58.70">
    <property type="match status" value="1"/>
</dbReference>
<evidence type="ECO:0000256" key="10">
    <source>
        <dbReference type="SAM" id="Phobius"/>
    </source>
</evidence>
<dbReference type="GeneID" id="7047458"/>
<evidence type="ECO:0000256" key="3">
    <source>
        <dbReference type="ARBA" id="ARBA00022448"/>
    </source>
</evidence>
<evidence type="ECO:0000256" key="6">
    <source>
        <dbReference type="ARBA" id="ARBA00022989"/>
    </source>
</evidence>
<dbReference type="InterPro" id="IPR000727">
    <property type="entry name" value="T_SNARE_dom"/>
</dbReference>
<comment type="subcellular location">
    <subcellularLocation>
        <location evidence="1">Golgi apparatus membrane</location>
        <topology evidence="1">Single-pass type IV membrane protein</topology>
    </subcellularLocation>
</comment>
<dbReference type="GO" id="GO:0006906">
    <property type="term" value="P:vesicle fusion"/>
    <property type="evidence" value="ECO:0000318"/>
    <property type="project" value="GO_Central"/>
</dbReference>
<dbReference type="PANTHER" id="PTHR19957:SF83">
    <property type="entry name" value="SYNTAXIN-16"/>
    <property type="match status" value="1"/>
</dbReference>
<evidence type="ECO:0000256" key="5">
    <source>
        <dbReference type="ARBA" id="ARBA00022927"/>
    </source>
</evidence>
<dbReference type="JaponicusDB" id="SJAG_04978">
    <property type="gene designation" value="tlg2"/>
</dbReference>
<keyword evidence="6 10" id="KW-1133">Transmembrane helix</keyword>
<name>B6K899_SCHJY</name>
<dbReference type="GO" id="GO:0006886">
    <property type="term" value="P:intracellular protein transport"/>
    <property type="evidence" value="ECO:0000318"/>
    <property type="project" value="GO_Central"/>
</dbReference>
<dbReference type="GO" id="GO:0031201">
    <property type="term" value="C:SNARE complex"/>
    <property type="evidence" value="ECO:0000318"/>
    <property type="project" value="GO_Central"/>
</dbReference>
<dbReference type="GO" id="GO:0048278">
    <property type="term" value="P:vesicle docking"/>
    <property type="evidence" value="ECO:0000318"/>
    <property type="project" value="GO_Central"/>
</dbReference>
<sequence length="301" mass="34311">MAYRDRTALYITFRQSYVHHGSALSQHFWDPDDERSKLVQQGENNNVAIEMDILPPSWLDIEASVDGLLENAKQNIAVLDKYHSKHLLPSFSDKSEMEQRIQQLNIEITSDFQRCQKLLQQVRKQSAQAKGPEARVAANFITSIAGRIQQASTSFRKKQSLYLKRIRGLNDFTTDISPMDDAVSDVAISKSTIQQAALMEEQGEDQNAIENERAIAKIAEGILELAQMFQELQTLVIDQGALIDRIDYNIERTQNYAHSAEKELKKAEQTQHNTGRLRFICFLILMIIALIFVLVFKLLSV</sequence>
<dbReference type="GO" id="GO:0000149">
    <property type="term" value="F:SNARE binding"/>
    <property type="evidence" value="ECO:0000318"/>
    <property type="project" value="GO_Central"/>
</dbReference>
<dbReference type="CDD" id="cd15845">
    <property type="entry name" value="SNARE_syntaxin16"/>
    <property type="match status" value="1"/>
</dbReference>